<proteinExistence type="inferred from homology"/>
<comment type="similarity">
    <text evidence="1">Belongs to the 3-hydroxyacyl-CoA dehydrogenase family.</text>
</comment>
<dbReference type="Proteomes" id="UP000240506">
    <property type="component" value="Unassembled WGS sequence"/>
</dbReference>
<dbReference type="InterPro" id="IPR013328">
    <property type="entry name" value="6PGD_dom2"/>
</dbReference>
<evidence type="ECO:0000259" key="4">
    <source>
        <dbReference type="Pfam" id="PF02737"/>
    </source>
</evidence>
<dbReference type="InterPro" id="IPR006180">
    <property type="entry name" value="3-OHacyl-CoA_DH_CS"/>
</dbReference>
<gene>
    <name evidence="5" type="ORF">C9I43_09540</name>
</gene>
<keyword evidence="6" id="KW-1185">Reference proteome</keyword>
<reference evidence="5 6" key="2">
    <citation type="submission" date="2018-04" db="EMBL/GenBank/DDBJ databases">
        <title>Genomic sequence of a freshwater isolate of Shewanella morhuae.</title>
        <authorList>
            <person name="Castillo D.E."/>
            <person name="Gram L."/>
        </authorList>
    </citation>
    <scope>NUCLEOTIDE SEQUENCE [LARGE SCALE GENOMIC DNA]</scope>
    <source>
        <strain evidence="5 6">CW7</strain>
    </source>
</reference>
<dbReference type="RefSeq" id="WP_107883291.1">
    <property type="nucleotide sequence ID" value="NZ_PYSG01000002.1"/>
</dbReference>
<protein>
    <submittedName>
        <fullName evidence="5">3-hydroxybutyryl-CoA dehydrogenase</fullName>
    </submittedName>
</protein>
<dbReference type="PIRSF" id="PIRSF000105">
    <property type="entry name" value="HCDH"/>
    <property type="match status" value="1"/>
</dbReference>
<reference evidence="5 6" key="1">
    <citation type="submission" date="2018-03" db="EMBL/GenBank/DDBJ databases">
        <authorList>
            <person name="Dailey F.E."/>
        </authorList>
    </citation>
    <scope>NUCLEOTIDE SEQUENCE [LARGE SCALE GENOMIC DNA]</scope>
    <source>
        <strain evidence="5 6">CW7</strain>
    </source>
</reference>
<keyword evidence="2" id="KW-0560">Oxidoreductase</keyword>
<evidence type="ECO:0000256" key="1">
    <source>
        <dbReference type="ARBA" id="ARBA00009463"/>
    </source>
</evidence>
<dbReference type="EMBL" id="PYSG01000002">
    <property type="protein sequence ID" value="PTA50727.1"/>
    <property type="molecule type" value="Genomic_DNA"/>
</dbReference>
<evidence type="ECO:0000313" key="5">
    <source>
        <dbReference type="EMBL" id="PTA50727.1"/>
    </source>
</evidence>
<dbReference type="InterPro" id="IPR022694">
    <property type="entry name" value="3-OHacyl-CoA_DH"/>
</dbReference>
<dbReference type="InterPro" id="IPR006108">
    <property type="entry name" value="3HC_DH_C"/>
</dbReference>
<dbReference type="InterPro" id="IPR008927">
    <property type="entry name" value="6-PGluconate_DH-like_C_sf"/>
</dbReference>
<comment type="caution">
    <text evidence="5">The sequence shown here is derived from an EMBL/GenBank/DDBJ whole genome shotgun (WGS) entry which is preliminary data.</text>
</comment>
<evidence type="ECO:0000256" key="2">
    <source>
        <dbReference type="ARBA" id="ARBA00023002"/>
    </source>
</evidence>
<sequence>MLKSVVVGAGTMGLGICYLLSKNKGYVTVIVKNLAKETDKRAFLERLAKKDEKRNNLTDGDTATDLMDRITFSDHYKSVSDAQFVIEAVSENIDVKLDIIKNIAIYSKDTTIVATNTSSLSITELASVYLYPEKIIGMHFFNPATIMQLVEVIKGFNSSQSTVDFVLNLAKELGKSPIVVDEYPGFVVNRLLMPMINEAVNLLDFGVATLKGIDTAMRQGANHPIGPLELADLIGIDVVYAILDTLYTETGERRYKPSYTLKKMCLANKLGRKTSQGFYTY</sequence>
<dbReference type="Gene3D" id="3.40.50.720">
    <property type="entry name" value="NAD(P)-binding Rossmann-like Domain"/>
    <property type="match status" value="1"/>
</dbReference>
<feature type="domain" description="3-hydroxyacyl-CoA dehydrogenase NAD binding" evidence="4">
    <location>
        <begin position="5"/>
        <end position="182"/>
    </location>
</feature>
<organism evidence="5 6">
    <name type="scientific">Shewanella morhuae</name>
    <dbReference type="NCBI Taxonomy" id="365591"/>
    <lineage>
        <taxon>Bacteria</taxon>
        <taxon>Pseudomonadati</taxon>
        <taxon>Pseudomonadota</taxon>
        <taxon>Gammaproteobacteria</taxon>
        <taxon>Alteromonadales</taxon>
        <taxon>Shewanellaceae</taxon>
        <taxon>Shewanella</taxon>
    </lineage>
</organism>
<dbReference type="PANTHER" id="PTHR48075">
    <property type="entry name" value="3-HYDROXYACYL-COA DEHYDROGENASE FAMILY PROTEIN"/>
    <property type="match status" value="1"/>
</dbReference>
<dbReference type="PROSITE" id="PS00067">
    <property type="entry name" value="3HCDH"/>
    <property type="match status" value="1"/>
</dbReference>
<evidence type="ECO:0000259" key="3">
    <source>
        <dbReference type="Pfam" id="PF00725"/>
    </source>
</evidence>
<evidence type="ECO:0000313" key="6">
    <source>
        <dbReference type="Proteomes" id="UP000240506"/>
    </source>
</evidence>
<dbReference type="InterPro" id="IPR006176">
    <property type="entry name" value="3-OHacyl-CoA_DH_NAD-bd"/>
</dbReference>
<dbReference type="Gene3D" id="1.10.1040.10">
    <property type="entry name" value="N-(1-d-carboxylethyl)-l-norvaline Dehydrogenase, domain 2"/>
    <property type="match status" value="1"/>
</dbReference>
<dbReference type="Pfam" id="PF00725">
    <property type="entry name" value="3HCDH"/>
    <property type="match status" value="1"/>
</dbReference>
<dbReference type="SUPFAM" id="SSF51735">
    <property type="entry name" value="NAD(P)-binding Rossmann-fold domains"/>
    <property type="match status" value="1"/>
</dbReference>
<dbReference type="Pfam" id="PF02737">
    <property type="entry name" value="3HCDH_N"/>
    <property type="match status" value="1"/>
</dbReference>
<dbReference type="PANTHER" id="PTHR48075:SF5">
    <property type="entry name" value="3-HYDROXYBUTYRYL-COA DEHYDROGENASE"/>
    <property type="match status" value="1"/>
</dbReference>
<dbReference type="SUPFAM" id="SSF48179">
    <property type="entry name" value="6-phosphogluconate dehydrogenase C-terminal domain-like"/>
    <property type="match status" value="1"/>
</dbReference>
<dbReference type="InterPro" id="IPR036291">
    <property type="entry name" value="NAD(P)-bd_dom_sf"/>
</dbReference>
<name>A0ABX5HXC6_9GAMM</name>
<feature type="domain" description="3-hydroxyacyl-CoA dehydrogenase C-terminal" evidence="3">
    <location>
        <begin position="185"/>
        <end position="281"/>
    </location>
</feature>
<accession>A0ABX5HXC6</accession>